<protein>
    <submittedName>
        <fullName evidence="1">Uncharacterized protein</fullName>
    </submittedName>
</protein>
<evidence type="ECO:0000313" key="2">
    <source>
        <dbReference type="Proteomes" id="UP000566985"/>
    </source>
</evidence>
<proteinExistence type="predicted"/>
<dbReference type="EMBL" id="JABWPM010000025">
    <property type="protein sequence ID" value="NUY98441.1"/>
    <property type="molecule type" value="Genomic_DNA"/>
</dbReference>
<name>A0A7Y6NH87_9GAMM</name>
<dbReference type="Proteomes" id="UP000566985">
    <property type="component" value="Unassembled WGS sequence"/>
</dbReference>
<reference evidence="1 2" key="1">
    <citation type="submission" date="2020-05" db="EMBL/GenBank/DDBJ databases">
        <title>Whole Genome Sequences of Enterobacteriales Associated with the International Space Station.</title>
        <authorList>
            <person name="Bharadwaj A."/>
            <person name="Daudu R."/>
            <person name="Singh N."/>
            <person name="Wood J."/>
            <person name="Debieu M."/>
            <person name="Mason C."/>
            <person name="Wang C."/>
            <person name="Venkateswaran K."/>
        </authorList>
    </citation>
    <scope>NUCLEOTIDE SEQUENCE [LARGE SCALE GENOMIC DNA]</scope>
    <source>
        <strain evidence="1 2">IF5SW-B1</strain>
    </source>
</reference>
<sequence length="70" mass="8524">MTGNVVKEKPEGFEYKVHYDRRTRIWSVSTPKRLHLIKRLTNSHFYYVDMKPFRYLRDAILQILLLDNVI</sequence>
<organism evidence="1 2">
    <name type="scientific">Pantoea brenneri</name>
    <dbReference type="NCBI Taxonomy" id="472694"/>
    <lineage>
        <taxon>Bacteria</taxon>
        <taxon>Pseudomonadati</taxon>
        <taxon>Pseudomonadota</taxon>
        <taxon>Gammaproteobacteria</taxon>
        <taxon>Enterobacterales</taxon>
        <taxon>Erwiniaceae</taxon>
        <taxon>Pantoea</taxon>
    </lineage>
</organism>
<evidence type="ECO:0000313" key="1">
    <source>
        <dbReference type="EMBL" id="NUY98441.1"/>
    </source>
</evidence>
<dbReference type="AlphaFoldDB" id="A0A7Y6NH87"/>
<dbReference type="InterPro" id="IPR057903">
    <property type="entry name" value="Phage_N4_Gp8"/>
</dbReference>
<accession>A0A7Y6NH87</accession>
<gene>
    <name evidence="1" type="ORF">HU668_18450</name>
</gene>
<comment type="caution">
    <text evidence="1">The sequence shown here is derived from an EMBL/GenBank/DDBJ whole genome shotgun (WGS) entry which is preliminary data.</text>
</comment>
<dbReference type="Pfam" id="PF25713">
    <property type="entry name" value="N4_GP8"/>
    <property type="match status" value="1"/>
</dbReference>